<proteinExistence type="predicted"/>
<dbReference type="HOGENOM" id="CLU_1706051_0_0_1"/>
<keyword evidence="3" id="KW-1185">Reference proteome</keyword>
<dbReference type="KEGG" id="dpx:DAPPUDRAFT_335623"/>
<dbReference type="Proteomes" id="UP000000305">
    <property type="component" value="Unassembled WGS sequence"/>
</dbReference>
<sequence length="154" mass="17097">MDVFARKTNKRHILRGLSGLTKYPAKSRKLIPGIAFGAKNPPTKFVPLNTNDYYGYAKSLSKPEPLEQNDVIKVSSSDSNTQIGFGNVAENSDEDISYTSQEKVDPTVLNAFVNPSFKVKSTTLVPLKRKTDHTPDTLLKPKKQRIGSKLKFGK</sequence>
<evidence type="ECO:0000313" key="2">
    <source>
        <dbReference type="EMBL" id="EFX63325.1"/>
    </source>
</evidence>
<dbReference type="AlphaFoldDB" id="E9HY52"/>
<organism evidence="2 3">
    <name type="scientific">Daphnia pulex</name>
    <name type="common">Water flea</name>
    <dbReference type="NCBI Taxonomy" id="6669"/>
    <lineage>
        <taxon>Eukaryota</taxon>
        <taxon>Metazoa</taxon>
        <taxon>Ecdysozoa</taxon>
        <taxon>Arthropoda</taxon>
        <taxon>Crustacea</taxon>
        <taxon>Branchiopoda</taxon>
        <taxon>Diplostraca</taxon>
        <taxon>Cladocera</taxon>
        <taxon>Anomopoda</taxon>
        <taxon>Daphniidae</taxon>
        <taxon>Daphnia</taxon>
    </lineage>
</organism>
<reference evidence="2 3" key="1">
    <citation type="journal article" date="2011" name="Science">
        <title>The ecoresponsive genome of Daphnia pulex.</title>
        <authorList>
            <person name="Colbourne J.K."/>
            <person name="Pfrender M.E."/>
            <person name="Gilbert D."/>
            <person name="Thomas W.K."/>
            <person name="Tucker A."/>
            <person name="Oakley T.H."/>
            <person name="Tokishita S."/>
            <person name="Aerts A."/>
            <person name="Arnold G.J."/>
            <person name="Basu M.K."/>
            <person name="Bauer D.J."/>
            <person name="Caceres C.E."/>
            <person name="Carmel L."/>
            <person name="Casola C."/>
            <person name="Choi J.H."/>
            <person name="Detter J.C."/>
            <person name="Dong Q."/>
            <person name="Dusheyko S."/>
            <person name="Eads B.D."/>
            <person name="Frohlich T."/>
            <person name="Geiler-Samerotte K.A."/>
            <person name="Gerlach D."/>
            <person name="Hatcher P."/>
            <person name="Jogdeo S."/>
            <person name="Krijgsveld J."/>
            <person name="Kriventseva E.V."/>
            <person name="Kultz D."/>
            <person name="Laforsch C."/>
            <person name="Lindquist E."/>
            <person name="Lopez J."/>
            <person name="Manak J.R."/>
            <person name="Muller J."/>
            <person name="Pangilinan J."/>
            <person name="Patwardhan R.P."/>
            <person name="Pitluck S."/>
            <person name="Pritham E.J."/>
            <person name="Rechtsteiner A."/>
            <person name="Rho M."/>
            <person name="Rogozin I.B."/>
            <person name="Sakarya O."/>
            <person name="Salamov A."/>
            <person name="Schaack S."/>
            <person name="Shapiro H."/>
            <person name="Shiga Y."/>
            <person name="Skalitzky C."/>
            <person name="Smith Z."/>
            <person name="Souvorov A."/>
            <person name="Sung W."/>
            <person name="Tang Z."/>
            <person name="Tsuchiya D."/>
            <person name="Tu H."/>
            <person name="Vos H."/>
            <person name="Wang M."/>
            <person name="Wolf Y.I."/>
            <person name="Yamagata H."/>
            <person name="Yamada T."/>
            <person name="Ye Y."/>
            <person name="Shaw J.R."/>
            <person name="Andrews J."/>
            <person name="Crease T.J."/>
            <person name="Tang H."/>
            <person name="Lucas S.M."/>
            <person name="Robertson H.M."/>
            <person name="Bork P."/>
            <person name="Koonin E.V."/>
            <person name="Zdobnov E.M."/>
            <person name="Grigoriev I.V."/>
            <person name="Lynch M."/>
            <person name="Boore J.L."/>
        </authorList>
    </citation>
    <scope>NUCLEOTIDE SEQUENCE [LARGE SCALE GENOMIC DNA]</scope>
</reference>
<evidence type="ECO:0000313" key="3">
    <source>
        <dbReference type="Proteomes" id="UP000000305"/>
    </source>
</evidence>
<dbReference type="InParanoid" id="E9HY52"/>
<gene>
    <name evidence="2" type="ORF">DAPPUDRAFT_335623</name>
</gene>
<accession>E9HY52</accession>
<name>E9HY52_DAPPU</name>
<dbReference type="EMBL" id="GL733113">
    <property type="protein sequence ID" value="EFX63325.1"/>
    <property type="molecule type" value="Genomic_DNA"/>
</dbReference>
<evidence type="ECO:0000256" key="1">
    <source>
        <dbReference type="SAM" id="MobiDB-lite"/>
    </source>
</evidence>
<feature type="compositionally biased region" description="Basic residues" evidence="1">
    <location>
        <begin position="140"/>
        <end position="154"/>
    </location>
</feature>
<feature type="region of interest" description="Disordered" evidence="1">
    <location>
        <begin position="131"/>
        <end position="154"/>
    </location>
</feature>
<protein>
    <submittedName>
        <fullName evidence="2">Uncharacterized protein</fullName>
    </submittedName>
</protein>